<organism evidence="4 5">
    <name type="scientific">Kingella bonacorsii</name>
    <dbReference type="NCBI Taxonomy" id="2796361"/>
    <lineage>
        <taxon>Bacteria</taxon>
        <taxon>Pseudomonadati</taxon>
        <taxon>Pseudomonadota</taxon>
        <taxon>Betaproteobacteria</taxon>
        <taxon>Neisseriales</taxon>
        <taxon>Neisseriaceae</taxon>
        <taxon>Kingella</taxon>
    </lineage>
</organism>
<dbReference type="PANTHER" id="PTHR10204:SF34">
    <property type="entry name" value="NAD(P)H DEHYDROGENASE [QUINONE] 1 ISOFORM 1"/>
    <property type="match status" value="1"/>
</dbReference>
<proteinExistence type="inferred from homology"/>
<evidence type="ECO:0000256" key="1">
    <source>
        <dbReference type="ARBA" id="ARBA00006252"/>
    </source>
</evidence>
<feature type="domain" description="Flavodoxin-like fold" evidence="3">
    <location>
        <begin position="14"/>
        <end position="200"/>
    </location>
</feature>
<comment type="similarity">
    <text evidence="1">Belongs to the NAD(P)H dehydrogenase (quinone) family.</text>
</comment>
<evidence type="ECO:0000259" key="3">
    <source>
        <dbReference type="Pfam" id="PF02525"/>
    </source>
</evidence>
<accession>A0ABS1BPU0</accession>
<keyword evidence="5" id="KW-1185">Reference proteome</keyword>
<dbReference type="Proteomes" id="UP000614058">
    <property type="component" value="Unassembled WGS sequence"/>
</dbReference>
<protein>
    <submittedName>
        <fullName evidence="4">NAD(P)H-dependent oxidoreductase</fullName>
    </submittedName>
</protein>
<evidence type="ECO:0000313" key="5">
    <source>
        <dbReference type="Proteomes" id="UP000614058"/>
    </source>
</evidence>
<evidence type="ECO:0000256" key="2">
    <source>
        <dbReference type="ARBA" id="ARBA00023002"/>
    </source>
</evidence>
<dbReference type="EMBL" id="JAEHNZ010000001">
    <property type="protein sequence ID" value="MBK0395315.1"/>
    <property type="molecule type" value="Genomic_DNA"/>
</dbReference>
<dbReference type="SUPFAM" id="SSF52218">
    <property type="entry name" value="Flavoproteins"/>
    <property type="match status" value="1"/>
</dbReference>
<dbReference type="PANTHER" id="PTHR10204">
    <property type="entry name" value="NAD P H OXIDOREDUCTASE-RELATED"/>
    <property type="match status" value="1"/>
</dbReference>
<sequence length="209" mass="23869">MLFRLPFYFWGGIMKISVILAHPYDGSFNAAIAETVVNALQRKEHEVWFHHLYREQFNPIMPARELASDAADDALVRLHQEEIRQADGIVIVHPNWWGQPPAILTGWVDRVLRENVAYAFPEGDNGGGLPLGLLKAKAALVFNTSNTPPERENEVFGDPLQRLWRDCIFAFCGVNVFDRLMFRVIADSSEAERKTWLQQAEALVEQYFA</sequence>
<dbReference type="Gene3D" id="3.40.50.360">
    <property type="match status" value="1"/>
</dbReference>
<name>A0ABS1BPU0_9NEIS</name>
<keyword evidence="2" id="KW-0560">Oxidoreductase</keyword>
<comment type="caution">
    <text evidence="4">The sequence shown here is derived from an EMBL/GenBank/DDBJ whole genome shotgun (WGS) entry which is preliminary data.</text>
</comment>
<dbReference type="InterPro" id="IPR051545">
    <property type="entry name" value="NAD(P)H_dehydrogenase_qn"/>
</dbReference>
<reference evidence="4 5" key="1">
    <citation type="journal article" date="2021" name="Pathogens">
        <title>Isolation and Characterization of Kingella bonacorsii sp. nov., A Novel Kingella Species Detected in a Stable Periodontitis Subject.</title>
        <authorList>
            <person name="Antezack A."/>
            <person name="Boxberger M."/>
            <person name="Rolland C."/>
            <person name="Monnet-Corti V."/>
            <person name="La Scola B."/>
        </authorList>
    </citation>
    <scope>NUCLEOTIDE SEQUENCE [LARGE SCALE GENOMIC DNA]</scope>
    <source>
        <strain evidence="4 5">Marseille-Q4569</strain>
    </source>
</reference>
<dbReference type="Pfam" id="PF02525">
    <property type="entry name" value="Flavodoxin_2"/>
    <property type="match status" value="1"/>
</dbReference>
<gene>
    <name evidence="4" type="ORF">JDW22_01610</name>
</gene>
<dbReference type="InterPro" id="IPR003680">
    <property type="entry name" value="Flavodoxin_fold"/>
</dbReference>
<evidence type="ECO:0000313" key="4">
    <source>
        <dbReference type="EMBL" id="MBK0395315.1"/>
    </source>
</evidence>
<dbReference type="InterPro" id="IPR029039">
    <property type="entry name" value="Flavoprotein-like_sf"/>
</dbReference>